<evidence type="ECO:0000313" key="3">
    <source>
        <dbReference type="Proteomes" id="UP000239936"/>
    </source>
</evidence>
<keyword evidence="3" id="KW-1185">Reference proteome</keyword>
<protein>
    <submittedName>
        <fullName evidence="2">Uncharacterized protein</fullName>
    </submittedName>
</protein>
<reference evidence="2 3" key="1">
    <citation type="submission" date="2018-01" db="EMBL/GenBank/DDBJ databases">
        <title>The complete genome sequence of Chromatium okenii LaCa, a purple sulfur bacterium with a turbulent life.</title>
        <authorList>
            <person name="Luedin S.M."/>
            <person name="Liechti N."/>
            <person name="Storelli N."/>
            <person name="Danza F."/>
            <person name="Wittwer M."/>
            <person name="Pothier J.F."/>
            <person name="Tonolla M.A."/>
        </authorList>
    </citation>
    <scope>NUCLEOTIDE SEQUENCE [LARGE SCALE GENOMIC DNA]</scope>
    <source>
        <strain evidence="2 3">LaCa</strain>
    </source>
</reference>
<gene>
    <name evidence="2" type="ORF">CXB77_07905</name>
</gene>
<sequence>MVNVDAPASSSRSSSSASAMPTANKPTTVSASIEVNLRQVRWRSCDDGALGAQRGLNVLIMLSSRW</sequence>
<proteinExistence type="predicted"/>
<feature type="region of interest" description="Disordered" evidence="1">
    <location>
        <begin position="1"/>
        <end position="30"/>
    </location>
</feature>
<evidence type="ECO:0000256" key="1">
    <source>
        <dbReference type="SAM" id="MobiDB-lite"/>
    </source>
</evidence>
<evidence type="ECO:0000313" key="2">
    <source>
        <dbReference type="EMBL" id="PQJ96684.1"/>
    </source>
</evidence>
<name>A0A2S7XSF9_9GAMM</name>
<organism evidence="2 3">
    <name type="scientific">Chromatium okenii</name>
    <dbReference type="NCBI Taxonomy" id="61644"/>
    <lineage>
        <taxon>Bacteria</taxon>
        <taxon>Pseudomonadati</taxon>
        <taxon>Pseudomonadota</taxon>
        <taxon>Gammaproteobacteria</taxon>
        <taxon>Chromatiales</taxon>
        <taxon>Chromatiaceae</taxon>
        <taxon>Chromatium</taxon>
    </lineage>
</organism>
<dbReference type="AlphaFoldDB" id="A0A2S7XSF9"/>
<comment type="caution">
    <text evidence="2">The sequence shown here is derived from an EMBL/GenBank/DDBJ whole genome shotgun (WGS) entry which is preliminary data.</text>
</comment>
<accession>A0A2S7XSF9</accession>
<feature type="compositionally biased region" description="Low complexity" evidence="1">
    <location>
        <begin position="1"/>
        <end position="19"/>
    </location>
</feature>
<dbReference type="Proteomes" id="UP000239936">
    <property type="component" value="Unassembled WGS sequence"/>
</dbReference>
<dbReference type="EMBL" id="PPGH01000034">
    <property type="protein sequence ID" value="PQJ96684.1"/>
    <property type="molecule type" value="Genomic_DNA"/>
</dbReference>